<keyword evidence="1" id="KW-0472">Membrane</keyword>
<name>A0A284RX69_ARMOS</name>
<reference evidence="3" key="1">
    <citation type="journal article" date="2017" name="Nat. Ecol. Evol.">
        <title>Genome expansion and lineage-specific genetic innovations in the forest pathogenic fungi Armillaria.</title>
        <authorList>
            <person name="Sipos G."/>
            <person name="Prasanna A.N."/>
            <person name="Walter M.C."/>
            <person name="O'Connor E."/>
            <person name="Balint B."/>
            <person name="Krizsan K."/>
            <person name="Kiss B."/>
            <person name="Hess J."/>
            <person name="Varga T."/>
            <person name="Slot J."/>
            <person name="Riley R."/>
            <person name="Boka B."/>
            <person name="Rigling D."/>
            <person name="Barry K."/>
            <person name="Lee J."/>
            <person name="Mihaltcheva S."/>
            <person name="LaButti K."/>
            <person name="Lipzen A."/>
            <person name="Waldron R."/>
            <person name="Moloney N.M."/>
            <person name="Sperisen C."/>
            <person name="Kredics L."/>
            <person name="Vagvoelgyi C."/>
            <person name="Patrignani A."/>
            <person name="Fitzpatrick D."/>
            <person name="Nagy I."/>
            <person name="Doyle S."/>
            <person name="Anderson J.B."/>
            <person name="Grigoriev I.V."/>
            <person name="Gueldener U."/>
            <person name="Muensterkoetter M."/>
            <person name="Nagy L.G."/>
        </authorList>
    </citation>
    <scope>NUCLEOTIDE SEQUENCE [LARGE SCALE GENOMIC DNA]</scope>
    <source>
        <strain evidence="3">C18/9</strain>
    </source>
</reference>
<evidence type="ECO:0000313" key="3">
    <source>
        <dbReference type="Proteomes" id="UP000219338"/>
    </source>
</evidence>
<gene>
    <name evidence="2" type="ORF">ARMOST_16803</name>
</gene>
<dbReference type="AlphaFoldDB" id="A0A284RX69"/>
<accession>A0A284RX69</accession>
<sequence>MVSYARTIYSHSQVQLSTAVKRDPVADPNALNPTLVAHINKRALNLMDSPYMTMSNVQVILISFIITQFATIDATMSFTRS</sequence>
<dbReference type="Proteomes" id="UP000219338">
    <property type="component" value="Unassembled WGS sequence"/>
</dbReference>
<keyword evidence="1" id="KW-0812">Transmembrane</keyword>
<proteinExistence type="predicted"/>
<evidence type="ECO:0000313" key="2">
    <source>
        <dbReference type="EMBL" id="SJL13361.1"/>
    </source>
</evidence>
<organism evidence="2 3">
    <name type="scientific">Armillaria ostoyae</name>
    <name type="common">Armillaria root rot fungus</name>
    <dbReference type="NCBI Taxonomy" id="47428"/>
    <lineage>
        <taxon>Eukaryota</taxon>
        <taxon>Fungi</taxon>
        <taxon>Dikarya</taxon>
        <taxon>Basidiomycota</taxon>
        <taxon>Agaricomycotina</taxon>
        <taxon>Agaricomycetes</taxon>
        <taxon>Agaricomycetidae</taxon>
        <taxon>Agaricales</taxon>
        <taxon>Marasmiineae</taxon>
        <taxon>Physalacriaceae</taxon>
        <taxon>Armillaria</taxon>
    </lineage>
</organism>
<protein>
    <submittedName>
        <fullName evidence="2">Uncharacterized protein</fullName>
    </submittedName>
</protein>
<evidence type="ECO:0000256" key="1">
    <source>
        <dbReference type="SAM" id="Phobius"/>
    </source>
</evidence>
<dbReference type="EMBL" id="FUEG01000019">
    <property type="protein sequence ID" value="SJL13361.1"/>
    <property type="molecule type" value="Genomic_DNA"/>
</dbReference>
<keyword evidence="1" id="KW-1133">Transmembrane helix</keyword>
<feature type="transmembrane region" description="Helical" evidence="1">
    <location>
        <begin position="57"/>
        <end position="78"/>
    </location>
</feature>
<keyword evidence="3" id="KW-1185">Reference proteome</keyword>